<dbReference type="KEGG" id="psic:J4E96_05880"/>
<evidence type="ECO:0000313" key="2">
    <source>
        <dbReference type="EMBL" id="QTE30506.1"/>
    </source>
</evidence>
<protein>
    <submittedName>
        <fullName evidence="2">VOC family protein</fullName>
    </submittedName>
</protein>
<proteinExistence type="predicted"/>
<dbReference type="Gene3D" id="3.10.180.10">
    <property type="entry name" value="2,3-Dihydroxybiphenyl 1,2-Dioxygenase, domain 1"/>
    <property type="match status" value="1"/>
</dbReference>
<accession>A0A8A4ZJ28</accession>
<dbReference type="InterPro" id="IPR004360">
    <property type="entry name" value="Glyas_Fos-R_dOase_dom"/>
</dbReference>
<dbReference type="PROSITE" id="PS51819">
    <property type="entry name" value="VOC"/>
    <property type="match status" value="1"/>
</dbReference>
<gene>
    <name evidence="2" type="ORF">J4E96_05880</name>
</gene>
<dbReference type="InterPro" id="IPR029068">
    <property type="entry name" value="Glyas_Bleomycin-R_OHBP_Dase"/>
</dbReference>
<dbReference type="SUPFAM" id="SSF54593">
    <property type="entry name" value="Glyoxalase/Bleomycin resistance protein/Dihydroxybiphenyl dioxygenase"/>
    <property type="match status" value="1"/>
</dbReference>
<dbReference type="InterPro" id="IPR037523">
    <property type="entry name" value="VOC_core"/>
</dbReference>
<name>A0A8A4ZJ28_9MICO</name>
<evidence type="ECO:0000259" key="1">
    <source>
        <dbReference type="PROSITE" id="PS51819"/>
    </source>
</evidence>
<sequence>MQCRIELIFVPVTDVDRAIAFYVDTLGFTLDIQARVDENTRFVQVTPPTSACSIAFGEGITDMTPGTQHSIQAVIPDAAAAHRELLERGVAASDVEKLAWGSFTTFADPDGNTWTLQELPPPGSYEQAAQA</sequence>
<feature type="domain" description="VOC" evidence="1">
    <location>
        <begin position="4"/>
        <end position="119"/>
    </location>
</feature>
<dbReference type="PANTHER" id="PTHR36437:SF2">
    <property type="entry name" value="GLYOXALASE_BLEOMYCIN RESISTANCE PROTEIN_DIOXYGENASE"/>
    <property type="match status" value="1"/>
</dbReference>
<evidence type="ECO:0000313" key="3">
    <source>
        <dbReference type="Proteomes" id="UP000663937"/>
    </source>
</evidence>
<dbReference type="AlphaFoldDB" id="A0A8A4ZJ28"/>
<dbReference type="RefSeq" id="WP_227424844.1">
    <property type="nucleotide sequence ID" value="NZ_CP071868.1"/>
</dbReference>
<dbReference type="PANTHER" id="PTHR36437">
    <property type="entry name" value="GLYOXALASE/BLEOMYCIN RESISTANCE PROTEIN/DIOXYGENASE"/>
    <property type="match status" value="1"/>
</dbReference>
<keyword evidence="3" id="KW-1185">Reference proteome</keyword>
<organism evidence="2 3">
    <name type="scientific">Pengzhenrongella sicca</name>
    <dbReference type="NCBI Taxonomy" id="2819238"/>
    <lineage>
        <taxon>Bacteria</taxon>
        <taxon>Bacillati</taxon>
        <taxon>Actinomycetota</taxon>
        <taxon>Actinomycetes</taxon>
        <taxon>Micrococcales</taxon>
        <taxon>Pengzhenrongella</taxon>
    </lineage>
</organism>
<reference evidence="2" key="1">
    <citation type="submission" date="2021-03" db="EMBL/GenBank/DDBJ databases">
        <title>Pengzhenrongella sicca gen. nov., sp. nov., a new member of suborder Micrococcineae isolated from High-Arctic tundra soil.</title>
        <authorList>
            <person name="Peng F."/>
        </authorList>
    </citation>
    <scope>NUCLEOTIDE SEQUENCE</scope>
    <source>
        <strain evidence="2">LRZ-2</strain>
    </source>
</reference>
<dbReference type="EMBL" id="CP071868">
    <property type="protein sequence ID" value="QTE30506.1"/>
    <property type="molecule type" value="Genomic_DNA"/>
</dbReference>
<dbReference type="Pfam" id="PF00903">
    <property type="entry name" value="Glyoxalase"/>
    <property type="match status" value="1"/>
</dbReference>
<dbReference type="Proteomes" id="UP000663937">
    <property type="component" value="Chromosome"/>
</dbReference>